<dbReference type="PANTHER" id="PTHR24286">
    <property type="entry name" value="CYTOCHROME P450 26"/>
    <property type="match status" value="1"/>
</dbReference>
<evidence type="ECO:0000256" key="5">
    <source>
        <dbReference type="ARBA" id="ARBA00022723"/>
    </source>
</evidence>
<evidence type="ECO:0000256" key="12">
    <source>
        <dbReference type="ARBA" id="ARBA00093231"/>
    </source>
</evidence>
<dbReference type="PROSITE" id="PS00086">
    <property type="entry name" value="CYTOCHROME_P450"/>
    <property type="match status" value="1"/>
</dbReference>
<keyword evidence="13 14" id="KW-0349">Heme</keyword>
<dbReference type="InterPro" id="IPR036396">
    <property type="entry name" value="Cyt_P450_sf"/>
</dbReference>
<dbReference type="SUPFAM" id="SSF48264">
    <property type="entry name" value="Cytochrome P450"/>
    <property type="match status" value="1"/>
</dbReference>
<sequence length="481" mass="54735">MDPMFIFTLGITNLIAFLLLTLIILHQRSKTTKSSQLPKLPPGKFGWPIIGETLSYVTSPAKFIRDRMVTYSPEVFKTSLAGEKTIVFCGPKANKFLFSNEGKLVNYWLPKSVTHALSYPTANADSPSGKPSHEISYMFLRQETIKHYVPMVHSMVQQHLSTCWSPNLEVKVFNLAKKFAFELSCRVFLNATLEQVRDIAKPFSLMLEGILSVPINFPGTPYYKAINGGKLVREKLVEIIKERRKEMCNKADNYDDDYELDLLSRLINDSNKFDKGLSEEEIASKIIGLMFAGFYPSSTTIAFLIGNLADHPQVYEKVYQEQIKIAESKAAGEALTWVDLQKMKYSWNVICETMRLSSPIPGNFREAKTDFTFAGFHIPKGWKVHWTLHTTHTDPTYFPDPEKFDPSRFEGNGPAPYTYVPFGMGPRMCAGKEFAKIEVLVFLHNVVTRFKFKKVNPNEKIIYNPDPIPTQGMRIFLTSVN</sequence>
<dbReference type="GO" id="GO:0016104">
    <property type="term" value="P:triterpenoid biosynthetic process"/>
    <property type="evidence" value="ECO:0007669"/>
    <property type="project" value="UniProtKB-ARBA"/>
</dbReference>
<gene>
    <name evidence="16" type="ORF">RND81_11G093200</name>
</gene>
<dbReference type="GO" id="GO:0016125">
    <property type="term" value="P:sterol metabolic process"/>
    <property type="evidence" value="ECO:0007669"/>
    <property type="project" value="TreeGrafter"/>
</dbReference>
<comment type="catalytic activity">
    <reaction evidence="12">
        <text>beta-amyrin + 3 reduced [NADPH--hemoprotein reductase] + 3 O2 = oleanolate + 3 oxidized [NADPH--hemoprotein reductase] + 4 H2O + 4 H(+)</text>
        <dbReference type="Rhea" id="RHEA:43068"/>
        <dbReference type="Rhea" id="RHEA-COMP:11964"/>
        <dbReference type="Rhea" id="RHEA-COMP:11965"/>
        <dbReference type="ChEBI" id="CHEBI:10352"/>
        <dbReference type="ChEBI" id="CHEBI:15377"/>
        <dbReference type="ChEBI" id="CHEBI:15378"/>
        <dbReference type="ChEBI" id="CHEBI:15379"/>
        <dbReference type="ChEBI" id="CHEBI:57618"/>
        <dbReference type="ChEBI" id="CHEBI:58210"/>
        <dbReference type="ChEBI" id="CHEBI:82828"/>
        <dbReference type="EC" id="1.14.14.126"/>
    </reaction>
    <physiologicalReaction direction="left-to-right" evidence="12">
        <dbReference type="Rhea" id="RHEA:43069"/>
    </physiologicalReaction>
</comment>
<dbReference type="Pfam" id="PF00067">
    <property type="entry name" value="p450"/>
    <property type="match status" value="1"/>
</dbReference>
<dbReference type="PRINTS" id="PR00385">
    <property type="entry name" value="P450"/>
</dbReference>
<evidence type="ECO:0000256" key="14">
    <source>
        <dbReference type="RuleBase" id="RU000461"/>
    </source>
</evidence>
<reference evidence="16" key="1">
    <citation type="submission" date="2024-03" db="EMBL/GenBank/DDBJ databases">
        <title>WGS assembly of Saponaria officinalis var. Norfolk2.</title>
        <authorList>
            <person name="Jenkins J."/>
            <person name="Shu S."/>
            <person name="Grimwood J."/>
            <person name="Barry K."/>
            <person name="Goodstein D."/>
            <person name="Schmutz J."/>
            <person name="Leebens-Mack J."/>
            <person name="Osbourn A."/>
        </authorList>
    </citation>
    <scope>NUCLEOTIDE SEQUENCE [LARGE SCALE GENOMIC DNA]</scope>
    <source>
        <strain evidence="16">JIC</strain>
    </source>
</reference>
<dbReference type="InterPro" id="IPR017972">
    <property type="entry name" value="Cyt_P450_CS"/>
</dbReference>
<evidence type="ECO:0000256" key="13">
    <source>
        <dbReference type="PIRSR" id="PIRSR602401-1"/>
    </source>
</evidence>
<dbReference type="InterPro" id="IPR001128">
    <property type="entry name" value="Cyt_P450"/>
</dbReference>
<dbReference type="EC" id="1.14.14.126" evidence="11"/>
<dbReference type="GO" id="GO:0016020">
    <property type="term" value="C:membrane"/>
    <property type="evidence" value="ECO:0007669"/>
    <property type="project" value="UniProtKB-SubCell"/>
</dbReference>
<feature type="transmembrane region" description="Helical" evidence="15">
    <location>
        <begin position="6"/>
        <end position="25"/>
    </location>
</feature>
<evidence type="ECO:0000256" key="4">
    <source>
        <dbReference type="ARBA" id="ARBA00022692"/>
    </source>
</evidence>
<comment type="similarity">
    <text evidence="3 14">Belongs to the cytochrome P450 family.</text>
</comment>
<dbReference type="EMBL" id="JBDFQZ010000011">
    <property type="protein sequence ID" value="KAK9676680.1"/>
    <property type="molecule type" value="Genomic_DNA"/>
</dbReference>
<evidence type="ECO:0000313" key="17">
    <source>
        <dbReference type="Proteomes" id="UP001443914"/>
    </source>
</evidence>
<dbReference type="AlphaFoldDB" id="A0AAW1HJR6"/>
<evidence type="ECO:0000256" key="1">
    <source>
        <dbReference type="ARBA" id="ARBA00001971"/>
    </source>
</evidence>
<dbReference type="Proteomes" id="UP001443914">
    <property type="component" value="Unassembled WGS sequence"/>
</dbReference>
<dbReference type="GO" id="GO:0102373">
    <property type="term" value="F:beta-amyrin 28-monooxygenase activity"/>
    <property type="evidence" value="ECO:0007669"/>
    <property type="project" value="UniProtKB-EC"/>
</dbReference>
<comment type="caution">
    <text evidence="16">The sequence shown here is derived from an EMBL/GenBank/DDBJ whole genome shotgun (WGS) entry which is preliminary data.</text>
</comment>
<evidence type="ECO:0000256" key="15">
    <source>
        <dbReference type="SAM" id="Phobius"/>
    </source>
</evidence>
<keyword evidence="8 14" id="KW-0560">Oxidoreductase</keyword>
<dbReference type="GO" id="GO:0016135">
    <property type="term" value="P:saponin biosynthetic process"/>
    <property type="evidence" value="ECO:0007669"/>
    <property type="project" value="UniProtKB-ARBA"/>
</dbReference>
<keyword evidence="17" id="KW-1185">Reference proteome</keyword>
<feature type="binding site" description="axial binding residue" evidence="13">
    <location>
        <position position="429"/>
    </location>
    <ligand>
        <name>heme</name>
        <dbReference type="ChEBI" id="CHEBI:30413"/>
    </ligand>
    <ligandPart>
        <name>Fe</name>
        <dbReference type="ChEBI" id="CHEBI:18248"/>
    </ligandPart>
</feature>
<evidence type="ECO:0000256" key="11">
    <source>
        <dbReference type="ARBA" id="ARBA00066327"/>
    </source>
</evidence>
<keyword evidence="10" id="KW-0325">Glycoprotein</keyword>
<organism evidence="16 17">
    <name type="scientific">Saponaria officinalis</name>
    <name type="common">Common soapwort</name>
    <name type="synonym">Lychnis saponaria</name>
    <dbReference type="NCBI Taxonomy" id="3572"/>
    <lineage>
        <taxon>Eukaryota</taxon>
        <taxon>Viridiplantae</taxon>
        <taxon>Streptophyta</taxon>
        <taxon>Embryophyta</taxon>
        <taxon>Tracheophyta</taxon>
        <taxon>Spermatophyta</taxon>
        <taxon>Magnoliopsida</taxon>
        <taxon>eudicotyledons</taxon>
        <taxon>Gunneridae</taxon>
        <taxon>Pentapetalae</taxon>
        <taxon>Caryophyllales</taxon>
        <taxon>Caryophyllaceae</taxon>
        <taxon>Caryophylleae</taxon>
        <taxon>Saponaria</taxon>
    </lineage>
</organism>
<evidence type="ECO:0000256" key="6">
    <source>
        <dbReference type="ARBA" id="ARBA00022968"/>
    </source>
</evidence>
<dbReference type="FunFam" id="1.10.630.10:FF:000022">
    <property type="entry name" value="Taxadiene 5-alpha hydroxylase"/>
    <property type="match status" value="1"/>
</dbReference>
<comment type="cofactor">
    <cofactor evidence="1 13">
        <name>heme</name>
        <dbReference type="ChEBI" id="CHEBI:30413"/>
    </cofactor>
</comment>
<keyword evidence="4 15" id="KW-0812">Transmembrane</keyword>
<comment type="subcellular location">
    <subcellularLocation>
        <location evidence="2">Membrane</location>
        <topology evidence="2">Single-pass type II membrane protein</topology>
    </subcellularLocation>
</comment>
<evidence type="ECO:0000256" key="7">
    <source>
        <dbReference type="ARBA" id="ARBA00022989"/>
    </source>
</evidence>
<keyword evidence="15" id="KW-0472">Membrane</keyword>
<dbReference type="PANTHER" id="PTHR24286:SF53">
    <property type="entry name" value="BETA-AMYRIN 28-OXIDASE-LIKE"/>
    <property type="match status" value="1"/>
</dbReference>
<dbReference type="PRINTS" id="PR00463">
    <property type="entry name" value="EP450I"/>
</dbReference>
<evidence type="ECO:0000313" key="16">
    <source>
        <dbReference type="EMBL" id="KAK9676680.1"/>
    </source>
</evidence>
<dbReference type="InterPro" id="IPR002401">
    <property type="entry name" value="Cyt_P450_E_grp-I"/>
</dbReference>
<keyword evidence="5 13" id="KW-0479">Metal-binding</keyword>
<proteinExistence type="inferred from homology"/>
<accession>A0AAW1HJR6</accession>
<dbReference type="Gene3D" id="1.10.630.10">
    <property type="entry name" value="Cytochrome P450"/>
    <property type="match status" value="1"/>
</dbReference>
<keyword evidence="9 13" id="KW-0408">Iron</keyword>
<dbReference type="CDD" id="cd11043">
    <property type="entry name" value="CYP90-like"/>
    <property type="match status" value="1"/>
</dbReference>
<evidence type="ECO:0000256" key="8">
    <source>
        <dbReference type="ARBA" id="ARBA00023002"/>
    </source>
</evidence>
<dbReference type="GO" id="GO:0005506">
    <property type="term" value="F:iron ion binding"/>
    <property type="evidence" value="ECO:0007669"/>
    <property type="project" value="InterPro"/>
</dbReference>
<keyword evidence="14" id="KW-0503">Monooxygenase</keyword>
<evidence type="ECO:0000256" key="10">
    <source>
        <dbReference type="ARBA" id="ARBA00023180"/>
    </source>
</evidence>
<keyword evidence="6" id="KW-0735">Signal-anchor</keyword>
<name>A0AAW1HJR6_SAPOF</name>
<dbReference type="GO" id="GO:0020037">
    <property type="term" value="F:heme binding"/>
    <property type="evidence" value="ECO:0007669"/>
    <property type="project" value="InterPro"/>
</dbReference>
<evidence type="ECO:0000256" key="2">
    <source>
        <dbReference type="ARBA" id="ARBA00004606"/>
    </source>
</evidence>
<evidence type="ECO:0000256" key="9">
    <source>
        <dbReference type="ARBA" id="ARBA00023004"/>
    </source>
</evidence>
<keyword evidence="7 15" id="KW-1133">Transmembrane helix</keyword>
<protein>
    <recommendedName>
        <fullName evidence="11">beta-amyrin 28-monooxygenase</fullName>
        <ecNumber evidence="11">1.14.14.126</ecNumber>
    </recommendedName>
</protein>
<evidence type="ECO:0000256" key="3">
    <source>
        <dbReference type="ARBA" id="ARBA00010617"/>
    </source>
</evidence>